<dbReference type="PANTHER" id="PTHR33074">
    <property type="entry name" value="EXPRESSED PROTEIN-RELATED"/>
    <property type="match status" value="1"/>
</dbReference>
<dbReference type="EMBL" id="NCVQ01000002">
    <property type="protein sequence ID" value="PWZ46496.1"/>
    <property type="molecule type" value="Genomic_DNA"/>
</dbReference>
<protein>
    <recommendedName>
        <fullName evidence="1">DUF1618 domain-containing protein</fullName>
    </recommendedName>
</protein>
<reference evidence="2" key="1">
    <citation type="journal article" date="2018" name="Nat. Genet.">
        <title>Extensive intraspecific gene order and gene structural variations between Mo17 and other maize genomes.</title>
        <authorList>
            <person name="Sun S."/>
            <person name="Zhou Y."/>
            <person name="Chen J."/>
            <person name="Shi J."/>
            <person name="Zhao H."/>
            <person name="Zhao H."/>
            <person name="Song W."/>
            <person name="Zhang M."/>
            <person name="Cui Y."/>
            <person name="Dong X."/>
            <person name="Liu H."/>
            <person name="Ma X."/>
            <person name="Jiao Y."/>
            <person name="Wang B."/>
            <person name="Wei X."/>
            <person name="Stein J.C."/>
            <person name="Glaubitz J.C."/>
            <person name="Lu F."/>
            <person name="Yu G."/>
            <person name="Liang C."/>
            <person name="Fengler K."/>
            <person name="Li B."/>
            <person name="Rafalski A."/>
            <person name="Schnable P.S."/>
            <person name="Ware D.H."/>
            <person name="Buckler E.S."/>
            <person name="Lai J."/>
        </authorList>
    </citation>
    <scope>NUCLEOTIDE SEQUENCE [LARGE SCALE GENOMIC DNA]</scope>
    <source>
        <tissue evidence="2">Seedling</tissue>
    </source>
</reference>
<evidence type="ECO:0000313" key="2">
    <source>
        <dbReference type="EMBL" id="PWZ46496.1"/>
    </source>
</evidence>
<proteinExistence type="predicted"/>
<accession>A0A3L6GDR6</accession>
<feature type="domain" description="DUF1618" evidence="1">
    <location>
        <begin position="61"/>
        <end position="205"/>
    </location>
</feature>
<dbReference type="Proteomes" id="UP000251960">
    <property type="component" value="Chromosome 10"/>
</dbReference>
<sequence>MFFVAVLRRRIASNRGQYNLHVYRSDTNGWSTKLMYAPQNSAFLSTSKVITIGGELGSVGWVDLWRGILICDMLLDNKFRYISLPLPRVPKVLKGNPLISRDIAVVKGYLKYIDMNLYIKPGSITEYINYTPDGWDAATWKMDLSKEDSNWEEGCKIETSEVPVNDLAYGQKLPKLQVGEDTESMLMRLHAGYPTLSLHEDDVVHIMNKVEIDEDLAWVFSIDMRRCTIKGLARFRSGRPVGHAFIFPESGISKHLGIWSYSR</sequence>
<gene>
    <name evidence="2" type="ORF">Zm00014a_041577</name>
</gene>
<dbReference type="InterPro" id="IPR011676">
    <property type="entry name" value="DUF1618"/>
</dbReference>
<comment type="caution">
    <text evidence="2">The sequence shown here is derived from an EMBL/GenBank/DDBJ whole genome shotgun (WGS) entry which is preliminary data.</text>
</comment>
<dbReference type="PANTHER" id="PTHR33074:SF57">
    <property type="entry name" value="DUF1618 DOMAIN-CONTAINING PROTEIN"/>
    <property type="match status" value="1"/>
</dbReference>
<organism evidence="2">
    <name type="scientific">Zea mays</name>
    <name type="common">Maize</name>
    <dbReference type="NCBI Taxonomy" id="4577"/>
    <lineage>
        <taxon>Eukaryota</taxon>
        <taxon>Viridiplantae</taxon>
        <taxon>Streptophyta</taxon>
        <taxon>Embryophyta</taxon>
        <taxon>Tracheophyta</taxon>
        <taxon>Spermatophyta</taxon>
        <taxon>Magnoliopsida</taxon>
        <taxon>Liliopsida</taxon>
        <taxon>Poales</taxon>
        <taxon>Poaceae</taxon>
        <taxon>PACMAD clade</taxon>
        <taxon>Panicoideae</taxon>
        <taxon>Andropogonodae</taxon>
        <taxon>Andropogoneae</taxon>
        <taxon>Tripsacinae</taxon>
        <taxon>Zea</taxon>
    </lineage>
</organism>
<dbReference type="AlphaFoldDB" id="A0A3L6GDR6"/>
<evidence type="ECO:0000259" key="1">
    <source>
        <dbReference type="Pfam" id="PF07762"/>
    </source>
</evidence>
<dbReference type="Pfam" id="PF07762">
    <property type="entry name" value="DUF1618"/>
    <property type="match status" value="1"/>
</dbReference>
<name>A0A3L6GDR6_MAIZE</name>